<dbReference type="Pfam" id="PF17762">
    <property type="entry name" value="HTH_ParB"/>
    <property type="match status" value="1"/>
</dbReference>
<dbReference type="SMART" id="SM00470">
    <property type="entry name" value="ParB"/>
    <property type="match status" value="1"/>
</dbReference>
<dbReference type="EMBL" id="LMCB01000009">
    <property type="protein sequence ID" value="KZL20406.1"/>
    <property type="molecule type" value="Genomic_DNA"/>
</dbReference>
<dbReference type="InterPro" id="IPR036086">
    <property type="entry name" value="ParB/Sulfiredoxin_sf"/>
</dbReference>
<protein>
    <submittedName>
        <fullName evidence="2">Chromosome-partitioning protein Spo0J</fullName>
    </submittedName>
</protein>
<name>A0A165ZYN6_9HYPH</name>
<evidence type="ECO:0000313" key="3">
    <source>
        <dbReference type="Proteomes" id="UP000076577"/>
    </source>
</evidence>
<dbReference type="Gene3D" id="3.90.1530.30">
    <property type="match status" value="1"/>
</dbReference>
<sequence>MTKTTNGKLLSNVSVSKLTLSALNPRQNVDPNEIEMLAQSIKACGLIQNLVGFAEGDSIGIVAGGRRLRALQNLLESKDILPNYSVAVRIAASKEQALEWANAENTARKDLNPAEEIKAYRTMAEAGHTPDSIAIAFAQSVRHVKGRLRLAGLAQCILEALETGQITLDLAAAYTVSADQEKQADVFGRLNGRWGGDQPRTIKRNLMDEVGEGNDHRAMFVGREAYEAAGGAIREDLFGEEVYYLDSTLLEQLAAAKLEEARQKLLAQGWKWATASIELPEYTERQKFVRLHVEDVRLSEAQEERREALIEAQYEERATPEELEELDELLERQFTPVQKSVAGVFVAIGSQGELCLEKGYVEAHDQGAAIAAGVLQEPKSVTGNSNQPESKEYSQALMEDLSAIRTGAMQAALLDDAELAKDIAIFSMITKSYEGDLPCKIQSGTWRNEAENHGQNLPEELNVADQTSIYGKDVATQFAAFRLKSEQEKSTLLTQAVARSFAARIALVSGHVPFVELVANTVSLDPRKTWTPNNIFFKRLKSGQLDEVKSYIDGKPVGPEFANMKKGDKVTCLHGLFNNEADRNGLSSEGKERVANWVPKCLKTQYQAPDILDEEIEKIAA</sequence>
<dbReference type="Gene3D" id="1.10.10.2830">
    <property type="match status" value="1"/>
</dbReference>
<dbReference type="OrthoDB" id="9813122at2"/>
<dbReference type="GO" id="GO:0007059">
    <property type="term" value="P:chromosome segregation"/>
    <property type="evidence" value="ECO:0007669"/>
    <property type="project" value="TreeGrafter"/>
</dbReference>
<evidence type="ECO:0000259" key="1">
    <source>
        <dbReference type="SMART" id="SM00470"/>
    </source>
</evidence>
<dbReference type="SUPFAM" id="SSF110849">
    <property type="entry name" value="ParB/Sulfiredoxin"/>
    <property type="match status" value="1"/>
</dbReference>
<dbReference type="PANTHER" id="PTHR33375">
    <property type="entry name" value="CHROMOSOME-PARTITIONING PROTEIN PARB-RELATED"/>
    <property type="match status" value="1"/>
</dbReference>
<dbReference type="AlphaFoldDB" id="A0A165ZYN6"/>
<organism evidence="2 3">
    <name type="scientific">Pseudovibrio axinellae</name>
    <dbReference type="NCBI Taxonomy" id="989403"/>
    <lineage>
        <taxon>Bacteria</taxon>
        <taxon>Pseudomonadati</taxon>
        <taxon>Pseudomonadota</taxon>
        <taxon>Alphaproteobacteria</taxon>
        <taxon>Hyphomicrobiales</taxon>
        <taxon>Stappiaceae</taxon>
        <taxon>Pseudovibrio</taxon>
    </lineage>
</organism>
<dbReference type="GO" id="GO:0005694">
    <property type="term" value="C:chromosome"/>
    <property type="evidence" value="ECO:0007669"/>
    <property type="project" value="TreeGrafter"/>
</dbReference>
<dbReference type="InterPro" id="IPR041468">
    <property type="entry name" value="HTH_ParB/Spo0J"/>
</dbReference>
<feature type="domain" description="ParB-like N-terminal" evidence="1">
    <location>
        <begin position="11"/>
        <end position="106"/>
    </location>
</feature>
<dbReference type="PANTHER" id="PTHR33375:SF7">
    <property type="entry name" value="CHROMOSOME 2-PARTITIONING PROTEIN PARB-RELATED"/>
    <property type="match status" value="1"/>
</dbReference>
<dbReference type="Pfam" id="PF02195">
    <property type="entry name" value="ParB_N"/>
    <property type="match status" value="1"/>
</dbReference>
<accession>A0A165ZYN6</accession>
<evidence type="ECO:0000313" key="2">
    <source>
        <dbReference type="EMBL" id="KZL20406.1"/>
    </source>
</evidence>
<dbReference type="RefSeq" id="WP_068004424.1">
    <property type="nucleotide sequence ID" value="NZ_FOFM01000022.1"/>
</dbReference>
<dbReference type="Proteomes" id="UP000076577">
    <property type="component" value="Unassembled WGS sequence"/>
</dbReference>
<dbReference type="InterPro" id="IPR003115">
    <property type="entry name" value="ParB_N"/>
</dbReference>
<dbReference type="InterPro" id="IPR050336">
    <property type="entry name" value="Chromosome_partition/occlusion"/>
</dbReference>
<comment type="caution">
    <text evidence="2">The sequence shown here is derived from an EMBL/GenBank/DDBJ whole genome shotgun (WGS) entry which is preliminary data.</text>
</comment>
<dbReference type="PATRIC" id="fig|989403.3.peg.1543"/>
<proteinExistence type="predicted"/>
<keyword evidence="3" id="KW-1185">Reference proteome</keyword>
<gene>
    <name evidence="2" type="primary">spo0C</name>
    <name evidence="2" type="ORF">PsAD2_01449</name>
</gene>
<dbReference type="SUPFAM" id="SSF109709">
    <property type="entry name" value="KorB DNA-binding domain-like"/>
    <property type="match status" value="1"/>
</dbReference>
<reference evidence="2 3" key="1">
    <citation type="journal article" date="2016" name="Front. Microbiol.">
        <title>Comparative Genomic Analysis Reveals a Diverse Repertoire of Genes Involved in Prokaryote-Eukaryote Interactions within the Pseudovibrio Genus.</title>
        <authorList>
            <person name="Romano S."/>
            <person name="Fernandez-Guerra A."/>
            <person name="Reen F.J."/>
            <person name="Glockner F.O."/>
            <person name="Crowley S.P."/>
            <person name="O'Sullivan O."/>
            <person name="Cotter P.D."/>
            <person name="Adams C."/>
            <person name="Dobson A.D."/>
            <person name="O'Gara F."/>
        </authorList>
    </citation>
    <scope>NUCLEOTIDE SEQUENCE [LARGE SCALE GENOMIC DNA]</scope>
    <source>
        <strain evidence="2 3">Ad2</strain>
    </source>
</reference>
<dbReference type="STRING" id="989403.SAMN05421798_12226"/>
<dbReference type="CDD" id="cd16406">
    <property type="entry name" value="ParB_N_like"/>
    <property type="match status" value="1"/>
</dbReference>